<dbReference type="InterPro" id="IPR056790">
    <property type="entry name" value="Ribophorin_II_C"/>
</dbReference>
<evidence type="ECO:0000256" key="1">
    <source>
        <dbReference type="ARBA" id="ARBA00002791"/>
    </source>
</evidence>
<feature type="transmembrane region" description="Helical" evidence="12">
    <location>
        <begin position="242"/>
        <end position="261"/>
    </location>
</feature>
<evidence type="ECO:0000256" key="9">
    <source>
        <dbReference type="ARBA" id="ARBA00023136"/>
    </source>
</evidence>
<organism evidence="16 17">
    <name type="scientific">Coemansia javaensis</name>
    <dbReference type="NCBI Taxonomy" id="2761396"/>
    <lineage>
        <taxon>Eukaryota</taxon>
        <taxon>Fungi</taxon>
        <taxon>Fungi incertae sedis</taxon>
        <taxon>Zoopagomycota</taxon>
        <taxon>Kickxellomycotina</taxon>
        <taxon>Kickxellomycetes</taxon>
        <taxon>Kickxellales</taxon>
        <taxon>Kickxellaceae</taxon>
        <taxon>Coemansia</taxon>
    </lineage>
</organism>
<dbReference type="Pfam" id="PF23860">
    <property type="entry name" value="Ribophorin_II_3rd"/>
    <property type="match status" value="1"/>
</dbReference>
<dbReference type="Pfam" id="PF25147">
    <property type="entry name" value="Ribophorin_II_C"/>
    <property type="match status" value="1"/>
</dbReference>
<evidence type="ECO:0000256" key="12">
    <source>
        <dbReference type="SAM" id="Phobius"/>
    </source>
</evidence>
<feature type="domain" description="Ribophorin II C-terminal" evidence="15">
    <location>
        <begin position="169"/>
        <end position="263"/>
    </location>
</feature>
<keyword evidence="9 12" id="KW-0472">Membrane</keyword>
<comment type="similarity">
    <text evidence="4">Belongs to the SWP1 family.</text>
</comment>
<evidence type="ECO:0000313" key="16">
    <source>
        <dbReference type="EMBL" id="KAJ2785787.1"/>
    </source>
</evidence>
<comment type="subcellular location">
    <subcellularLocation>
        <location evidence="2">Endoplasmic reticulum membrane</location>
        <topology evidence="2">Multi-pass membrane protein</topology>
    </subcellularLocation>
</comment>
<evidence type="ECO:0000256" key="13">
    <source>
        <dbReference type="SAM" id="SignalP"/>
    </source>
</evidence>
<keyword evidence="16" id="KW-0647">Proteasome</keyword>
<keyword evidence="8 12" id="KW-1133">Transmembrane helix</keyword>
<dbReference type="EMBL" id="JANBUL010000007">
    <property type="protein sequence ID" value="KAJ2785787.1"/>
    <property type="molecule type" value="Genomic_DNA"/>
</dbReference>
<dbReference type="PANTHER" id="PTHR12640:SF0">
    <property type="entry name" value="DOLICHYL-DIPHOSPHOOLIGOSACCHARIDE--PROTEIN GLYCOSYLTRANSFERASE SUBUNIT 2"/>
    <property type="match status" value="1"/>
</dbReference>
<evidence type="ECO:0000256" key="11">
    <source>
        <dbReference type="ARBA" id="ARBA00032139"/>
    </source>
</evidence>
<dbReference type="GO" id="GO:0006487">
    <property type="term" value="P:protein N-linked glycosylation"/>
    <property type="evidence" value="ECO:0007669"/>
    <property type="project" value="TreeGrafter"/>
</dbReference>
<accession>A0A9W8HIP5</accession>
<feature type="domain" description="Ribophorin II third" evidence="14">
    <location>
        <begin position="38"/>
        <end position="131"/>
    </location>
</feature>
<comment type="pathway">
    <text evidence="3">Protein modification; protein glycosylation.</text>
</comment>
<evidence type="ECO:0000259" key="14">
    <source>
        <dbReference type="Pfam" id="PF23860"/>
    </source>
</evidence>
<gene>
    <name evidence="16" type="primary">RPN2_1</name>
    <name evidence="16" type="ORF">H4R18_000333</name>
</gene>
<evidence type="ECO:0000256" key="4">
    <source>
        <dbReference type="ARBA" id="ARBA00009038"/>
    </source>
</evidence>
<evidence type="ECO:0000256" key="2">
    <source>
        <dbReference type="ARBA" id="ARBA00004477"/>
    </source>
</evidence>
<evidence type="ECO:0000256" key="7">
    <source>
        <dbReference type="ARBA" id="ARBA00022824"/>
    </source>
</evidence>
<dbReference type="AlphaFoldDB" id="A0A9W8HIP5"/>
<dbReference type="InterPro" id="IPR008814">
    <property type="entry name" value="Swp1"/>
</dbReference>
<evidence type="ECO:0000256" key="8">
    <source>
        <dbReference type="ARBA" id="ARBA00022989"/>
    </source>
</evidence>
<name>A0A9W8HIP5_9FUNG</name>
<comment type="caution">
    <text evidence="16">The sequence shown here is derived from an EMBL/GenBank/DDBJ whole genome shotgun (WGS) entry which is preliminary data.</text>
</comment>
<dbReference type="GO" id="GO:0008250">
    <property type="term" value="C:oligosaccharyltransferase complex"/>
    <property type="evidence" value="ECO:0007669"/>
    <property type="project" value="InterPro"/>
</dbReference>
<sequence>MRLWALCGLAALCGVARGEVAATGVVVRVVERTGGALFEQALAHPATLDAVPTIKASAPLVVDFGARGADGAAVELDQALVSLQHADTGAEAVFAARPAKGGQYRASVAPKDIRRQLGSAPGRYRVALVLGSFEHGGLVYELGVADVAGKARPAPRPALGPKPEIHHRFAEPQRMPNAAVSVLFAALVAAPLAGLLGAWARLGVNVANLKRERAGSLAFMALVSTYMALAAAYWVGIRLLPMLGYTLALALPTYLVGQYALSRRIEWSHE</sequence>
<keyword evidence="5 12" id="KW-0812">Transmembrane</keyword>
<evidence type="ECO:0000313" key="17">
    <source>
        <dbReference type="Proteomes" id="UP001140217"/>
    </source>
</evidence>
<evidence type="ECO:0000256" key="10">
    <source>
        <dbReference type="ARBA" id="ARBA00030078"/>
    </source>
</evidence>
<feature type="signal peptide" evidence="13">
    <location>
        <begin position="1"/>
        <end position="18"/>
    </location>
</feature>
<evidence type="ECO:0000259" key="15">
    <source>
        <dbReference type="Pfam" id="PF25147"/>
    </source>
</evidence>
<dbReference type="InterPro" id="IPR055374">
    <property type="entry name" value="Ribophorin_II_3rd"/>
</dbReference>
<proteinExistence type="inferred from homology"/>
<evidence type="ECO:0000256" key="3">
    <source>
        <dbReference type="ARBA" id="ARBA00004922"/>
    </source>
</evidence>
<dbReference type="OrthoDB" id="432292at2759"/>
<dbReference type="Proteomes" id="UP001140217">
    <property type="component" value="Unassembled WGS sequence"/>
</dbReference>
<dbReference type="PANTHER" id="PTHR12640">
    <property type="entry name" value="RIBOPHORIN II"/>
    <property type="match status" value="1"/>
</dbReference>
<evidence type="ECO:0000256" key="6">
    <source>
        <dbReference type="ARBA" id="ARBA00022729"/>
    </source>
</evidence>
<keyword evidence="7" id="KW-0256">Endoplasmic reticulum</keyword>
<comment type="function">
    <text evidence="1">Subunit of the oligosaccharyl transferase (OST) complex that catalyzes the initial transfer of a defined glycan (Glc(3)Man(9)GlcNAc(2) in eukaryotes) from the lipid carrier dolichol-pyrophosphate to an asparagine residue within an Asn-X-Ser/Thr consensus motif in nascent polypeptide chains, the first step in protein N-glycosylation. N-glycosylation occurs cotranslationally and the complex associates with the Sec61 complex at the channel-forming translocon complex that mediates protein translocation across the endoplasmic reticulum (ER). All subunits are required for a maximal enzyme activity.</text>
</comment>
<feature type="transmembrane region" description="Helical" evidence="12">
    <location>
        <begin position="178"/>
        <end position="202"/>
    </location>
</feature>
<reference evidence="16" key="1">
    <citation type="submission" date="2022-07" db="EMBL/GenBank/DDBJ databases">
        <title>Phylogenomic reconstructions and comparative analyses of Kickxellomycotina fungi.</title>
        <authorList>
            <person name="Reynolds N.K."/>
            <person name="Stajich J.E."/>
            <person name="Barry K."/>
            <person name="Grigoriev I.V."/>
            <person name="Crous P."/>
            <person name="Smith M.E."/>
        </authorList>
    </citation>
    <scope>NUCLEOTIDE SEQUENCE</scope>
    <source>
        <strain evidence="16">NBRC 105414</strain>
    </source>
</reference>
<dbReference type="GO" id="GO:0000502">
    <property type="term" value="C:proteasome complex"/>
    <property type="evidence" value="ECO:0007669"/>
    <property type="project" value="UniProtKB-KW"/>
</dbReference>
<protein>
    <recommendedName>
        <fullName evidence="11">Ribophorin II</fullName>
    </recommendedName>
    <alternativeName>
        <fullName evidence="10">Ribophorin-2</fullName>
    </alternativeName>
</protein>
<evidence type="ECO:0000256" key="5">
    <source>
        <dbReference type="ARBA" id="ARBA00022692"/>
    </source>
</evidence>
<feature type="chain" id="PRO_5044345927" description="Ribophorin II" evidence="13">
    <location>
        <begin position="19"/>
        <end position="270"/>
    </location>
</feature>
<feature type="transmembrane region" description="Helical" evidence="12">
    <location>
        <begin position="214"/>
        <end position="236"/>
    </location>
</feature>
<keyword evidence="17" id="KW-1185">Reference proteome</keyword>
<keyword evidence="6 13" id="KW-0732">Signal</keyword>